<evidence type="ECO:0000256" key="7">
    <source>
        <dbReference type="PIRSR" id="PIRSR602401-1"/>
    </source>
</evidence>
<dbReference type="Pfam" id="PF00067">
    <property type="entry name" value="p450"/>
    <property type="match status" value="1"/>
</dbReference>
<dbReference type="GO" id="GO:0016705">
    <property type="term" value="F:oxidoreductase activity, acting on paired donors, with incorporation or reduction of molecular oxygen"/>
    <property type="evidence" value="ECO:0007669"/>
    <property type="project" value="InterPro"/>
</dbReference>
<comment type="cofactor">
    <cofactor evidence="1 7">
        <name>heme</name>
        <dbReference type="ChEBI" id="CHEBI:30413"/>
    </cofactor>
</comment>
<reference evidence="8" key="1">
    <citation type="journal article" date="2020" name="Stud. Mycol.">
        <title>101 Dothideomycetes genomes: a test case for predicting lifestyles and emergence of pathogens.</title>
        <authorList>
            <person name="Haridas S."/>
            <person name="Albert R."/>
            <person name="Binder M."/>
            <person name="Bloem J."/>
            <person name="Labutti K."/>
            <person name="Salamov A."/>
            <person name="Andreopoulos B."/>
            <person name="Baker S."/>
            <person name="Barry K."/>
            <person name="Bills G."/>
            <person name="Bluhm B."/>
            <person name="Cannon C."/>
            <person name="Castanera R."/>
            <person name="Culley D."/>
            <person name="Daum C."/>
            <person name="Ezra D."/>
            <person name="Gonzalez J."/>
            <person name="Henrissat B."/>
            <person name="Kuo A."/>
            <person name="Liang C."/>
            <person name="Lipzen A."/>
            <person name="Lutzoni F."/>
            <person name="Magnuson J."/>
            <person name="Mondo S."/>
            <person name="Nolan M."/>
            <person name="Ohm R."/>
            <person name="Pangilinan J."/>
            <person name="Park H.-J."/>
            <person name="Ramirez L."/>
            <person name="Alfaro M."/>
            <person name="Sun H."/>
            <person name="Tritt A."/>
            <person name="Yoshinaga Y."/>
            <person name="Zwiers L.-H."/>
            <person name="Turgeon B."/>
            <person name="Goodwin S."/>
            <person name="Spatafora J."/>
            <person name="Crous P."/>
            <person name="Grigoriev I."/>
        </authorList>
    </citation>
    <scope>NUCLEOTIDE SEQUENCE</scope>
    <source>
        <strain evidence="8">CBS 119687</strain>
    </source>
</reference>
<dbReference type="GO" id="GO:0004497">
    <property type="term" value="F:monooxygenase activity"/>
    <property type="evidence" value="ECO:0007669"/>
    <property type="project" value="UniProtKB-KW"/>
</dbReference>
<feature type="binding site" description="axial binding residue" evidence="7">
    <location>
        <position position="419"/>
    </location>
    <ligand>
        <name>heme</name>
        <dbReference type="ChEBI" id="CHEBI:30413"/>
    </ligand>
    <ligandPart>
        <name>Fe</name>
        <dbReference type="ChEBI" id="CHEBI:18248"/>
    </ligandPart>
</feature>
<keyword evidence="5 7" id="KW-0408">Iron</keyword>
<gene>
    <name evidence="8" type="ORF">P153DRAFT_293802</name>
</gene>
<proteinExistence type="inferred from homology"/>
<dbReference type="PANTHER" id="PTHR46206">
    <property type="entry name" value="CYTOCHROME P450"/>
    <property type="match status" value="1"/>
</dbReference>
<feature type="non-terminal residue" evidence="8">
    <location>
        <position position="1"/>
    </location>
</feature>
<keyword evidence="7" id="KW-0349">Heme</keyword>
<keyword evidence="4" id="KW-0560">Oxidoreductase</keyword>
<evidence type="ECO:0000256" key="2">
    <source>
        <dbReference type="ARBA" id="ARBA00010617"/>
    </source>
</evidence>
<evidence type="ECO:0000313" key="9">
    <source>
        <dbReference type="Proteomes" id="UP000799771"/>
    </source>
</evidence>
<keyword evidence="9" id="KW-1185">Reference proteome</keyword>
<dbReference type="InterPro" id="IPR002401">
    <property type="entry name" value="Cyt_P450_E_grp-I"/>
</dbReference>
<dbReference type="RefSeq" id="XP_033522481.1">
    <property type="nucleotide sequence ID" value="XM_033663914.1"/>
</dbReference>
<dbReference type="OrthoDB" id="1844152at2759"/>
<accession>A0A6A6A7X6</accession>
<dbReference type="GeneID" id="54404346"/>
<evidence type="ECO:0000256" key="5">
    <source>
        <dbReference type="ARBA" id="ARBA00023004"/>
    </source>
</evidence>
<evidence type="ECO:0000256" key="3">
    <source>
        <dbReference type="ARBA" id="ARBA00022723"/>
    </source>
</evidence>
<comment type="similarity">
    <text evidence="2">Belongs to the cytochrome P450 family.</text>
</comment>
<evidence type="ECO:0000313" key="8">
    <source>
        <dbReference type="EMBL" id="KAF2128092.1"/>
    </source>
</evidence>
<dbReference type="GO" id="GO:0020037">
    <property type="term" value="F:heme binding"/>
    <property type="evidence" value="ECO:0007669"/>
    <property type="project" value="InterPro"/>
</dbReference>
<dbReference type="SUPFAM" id="SSF48264">
    <property type="entry name" value="Cytochrome P450"/>
    <property type="match status" value="1"/>
</dbReference>
<dbReference type="PANTHER" id="PTHR46206:SF6">
    <property type="entry name" value="CYTOCHROME P450 MONOOXYGENASE AN1598-RELATED"/>
    <property type="match status" value="1"/>
</dbReference>
<dbReference type="Gene3D" id="1.10.630.10">
    <property type="entry name" value="Cytochrome P450"/>
    <property type="match status" value="1"/>
</dbReference>
<protein>
    <submittedName>
        <fullName evidence="8">Putative cytochrome P450</fullName>
    </submittedName>
</protein>
<keyword evidence="6" id="KW-0503">Monooxygenase</keyword>
<dbReference type="CDD" id="cd11041">
    <property type="entry name" value="CYP503A1-like"/>
    <property type="match status" value="1"/>
</dbReference>
<name>A0A6A6A7X6_9PLEO</name>
<evidence type="ECO:0000256" key="6">
    <source>
        <dbReference type="ARBA" id="ARBA00023033"/>
    </source>
</evidence>
<evidence type="ECO:0000256" key="4">
    <source>
        <dbReference type="ARBA" id="ARBA00023002"/>
    </source>
</evidence>
<organism evidence="8 9">
    <name type="scientific">Dothidotthia symphoricarpi CBS 119687</name>
    <dbReference type="NCBI Taxonomy" id="1392245"/>
    <lineage>
        <taxon>Eukaryota</taxon>
        <taxon>Fungi</taxon>
        <taxon>Dikarya</taxon>
        <taxon>Ascomycota</taxon>
        <taxon>Pezizomycotina</taxon>
        <taxon>Dothideomycetes</taxon>
        <taxon>Pleosporomycetidae</taxon>
        <taxon>Pleosporales</taxon>
        <taxon>Dothidotthiaceae</taxon>
        <taxon>Dothidotthia</taxon>
    </lineage>
</organism>
<dbReference type="GO" id="GO:0005506">
    <property type="term" value="F:iron ion binding"/>
    <property type="evidence" value="ECO:0007669"/>
    <property type="project" value="InterPro"/>
</dbReference>
<dbReference type="InterPro" id="IPR001128">
    <property type="entry name" value="Cyt_P450"/>
</dbReference>
<dbReference type="PRINTS" id="PR00463">
    <property type="entry name" value="EP450I"/>
</dbReference>
<dbReference type="EMBL" id="ML977509">
    <property type="protein sequence ID" value="KAF2128092.1"/>
    <property type="molecule type" value="Genomic_DNA"/>
</dbReference>
<evidence type="ECO:0000256" key="1">
    <source>
        <dbReference type="ARBA" id="ARBA00001971"/>
    </source>
</evidence>
<dbReference type="AlphaFoldDB" id="A0A6A6A7X6"/>
<keyword evidence="3 7" id="KW-0479">Metal-binding</keyword>
<sequence length="479" mass="54439">APYAGYRSIFEPAFLVRLRFSKGARPQINEDIKLILTPTKLKNAIFKVSRNDRDLVVISNKYVDELRNLPADKLSSIEALIANICGKYTASDIMLEGNLHTRLLQTRLTPNLAAFSSIMKEEVDRELKTLIPKSQNEWVKVRIYEVIAIIIARISNQIFLGEHDGRNEDWFQASVGYAKEVSFTIMVIRCFPPWFRPVVALFLPSSWRLHTHLRHAKQALLPVIARRREEEGKGGYVKPNDFLQWMMDAATGHERQPEKLAHRQLILILASVHTTTMAGAHAIYDMCANPEYFEPLRTEVETVLEEDDGGWGKPTLTKMRKMDSFLRESQRLSPASLLGFHRIVQNPITLSDGTRLPTGTHICLASEATSKDARLIPHADKFDGFRYYKMGQNSEEAHKHQFATTDKNHLHFGHGKYACPGRFLAANELKIVLASLITRYDMKYPEGQARPANLNADEFLYSDPATKVLLRRTGEVAAE</sequence>
<dbReference type="Proteomes" id="UP000799771">
    <property type="component" value="Unassembled WGS sequence"/>
</dbReference>
<dbReference type="InterPro" id="IPR036396">
    <property type="entry name" value="Cyt_P450_sf"/>
</dbReference>